<evidence type="ECO:0000313" key="1">
    <source>
        <dbReference type="EMBL" id="GAA4491240.1"/>
    </source>
</evidence>
<dbReference type="EMBL" id="BAABGP010000024">
    <property type="protein sequence ID" value="GAA4491240.1"/>
    <property type="molecule type" value="Genomic_DNA"/>
</dbReference>
<comment type="caution">
    <text evidence="1">The sequence shown here is derived from an EMBL/GenBank/DDBJ whole genome shotgun (WGS) entry which is preliminary data.</text>
</comment>
<dbReference type="Proteomes" id="UP001500731">
    <property type="component" value="Unassembled WGS sequence"/>
</dbReference>
<proteinExistence type="predicted"/>
<protein>
    <submittedName>
        <fullName evidence="1">Uncharacterized protein</fullName>
    </submittedName>
</protein>
<name>A0ABP8PQX4_9MICO</name>
<sequence>MSAAAAMLVQSTPAAVRTNGMRRYECKADPVAARSGECQAGSGPRTRASVALVRIGFGPPWPIILATHAGGGHLRRIRSAAVCADPGVRRAPRRPDPANLGW</sequence>
<keyword evidence="2" id="KW-1185">Reference proteome</keyword>
<reference evidence="2" key="1">
    <citation type="journal article" date="2019" name="Int. J. Syst. Evol. Microbiol.">
        <title>The Global Catalogue of Microorganisms (GCM) 10K type strain sequencing project: providing services to taxonomists for standard genome sequencing and annotation.</title>
        <authorList>
            <consortium name="The Broad Institute Genomics Platform"/>
            <consortium name="The Broad Institute Genome Sequencing Center for Infectious Disease"/>
            <person name="Wu L."/>
            <person name="Ma J."/>
        </authorList>
    </citation>
    <scope>NUCLEOTIDE SEQUENCE [LARGE SCALE GENOMIC DNA]</scope>
    <source>
        <strain evidence="2">JCM 17839</strain>
    </source>
</reference>
<gene>
    <name evidence="1" type="ORF">GCM10023171_34830</name>
</gene>
<organism evidence="1 2">
    <name type="scientific">Microbacterium panaciterrae</name>
    <dbReference type="NCBI Taxonomy" id="985759"/>
    <lineage>
        <taxon>Bacteria</taxon>
        <taxon>Bacillati</taxon>
        <taxon>Actinomycetota</taxon>
        <taxon>Actinomycetes</taxon>
        <taxon>Micrococcales</taxon>
        <taxon>Microbacteriaceae</taxon>
        <taxon>Microbacterium</taxon>
    </lineage>
</organism>
<evidence type="ECO:0000313" key="2">
    <source>
        <dbReference type="Proteomes" id="UP001500731"/>
    </source>
</evidence>
<accession>A0ABP8PQX4</accession>